<dbReference type="KEGG" id="hir:HETIRDRAFT_169387"/>
<accession>W4K4F9</accession>
<reference evidence="3 4" key="1">
    <citation type="journal article" date="2012" name="New Phytol.">
        <title>Insight into trade-off between wood decay and parasitism from the genome of a fungal forest pathogen.</title>
        <authorList>
            <person name="Olson A."/>
            <person name="Aerts A."/>
            <person name="Asiegbu F."/>
            <person name="Belbahri L."/>
            <person name="Bouzid O."/>
            <person name="Broberg A."/>
            <person name="Canback B."/>
            <person name="Coutinho P.M."/>
            <person name="Cullen D."/>
            <person name="Dalman K."/>
            <person name="Deflorio G."/>
            <person name="van Diepen L.T."/>
            <person name="Dunand C."/>
            <person name="Duplessis S."/>
            <person name="Durling M."/>
            <person name="Gonthier P."/>
            <person name="Grimwood J."/>
            <person name="Fossdal C.G."/>
            <person name="Hansson D."/>
            <person name="Henrissat B."/>
            <person name="Hietala A."/>
            <person name="Himmelstrand K."/>
            <person name="Hoffmeister D."/>
            <person name="Hogberg N."/>
            <person name="James T.Y."/>
            <person name="Karlsson M."/>
            <person name="Kohler A."/>
            <person name="Kues U."/>
            <person name="Lee Y.H."/>
            <person name="Lin Y.C."/>
            <person name="Lind M."/>
            <person name="Lindquist E."/>
            <person name="Lombard V."/>
            <person name="Lucas S."/>
            <person name="Lunden K."/>
            <person name="Morin E."/>
            <person name="Murat C."/>
            <person name="Park J."/>
            <person name="Raffaello T."/>
            <person name="Rouze P."/>
            <person name="Salamov A."/>
            <person name="Schmutz J."/>
            <person name="Solheim H."/>
            <person name="Stahlberg J."/>
            <person name="Velez H."/>
            <person name="de Vries R.P."/>
            <person name="Wiebenga A."/>
            <person name="Woodward S."/>
            <person name="Yakovlev I."/>
            <person name="Garbelotto M."/>
            <person name="Martin F."/>
            <person name="Grigoriev I.V."/>
            <person name="Stenlid J."/>
        </authorList>
    </citation>
    <scope>NUCLEOTIDE SEQUENCE [LARGE SCALE GENOMIC DNA]</scope>
    <source>
        <strain evidence="3 4">TC 32-1</strain>
    </source>
</reference>
<gene>
    <name evidence="3" type="ORF">HETIRDRAFT_169387</name>
</gene>
<keyword evidence="2" id="KW-0472">Membrane</keyword>
<proteinExistence type="predicted"/>
<protein>
    <submittedName>
        <fullName evidence="3">Uncharacterized protein</fullName>
    </submittedName>
</protein>
<keyword evidence="4" id="KW-1185">Reference proteome</keyword>
<feature type="transmembrane region" description="Helical" evidence="2">
    <location>
        <begin position="39"/>
        <end position="58"/>
    </location>
</feature>
<dbReference type="RefSeq" id="XP_009547359.1">
    <property type="nucleotide sequence ID" value="XM_009549064.1"/>
</dbReference>
<evidence type="ECO:0000256" key="1">
    <source>
        <dbReference type="SAM" id="MobiDB-lite"/>
    </source>
</evidence>
<keyword evidence="2" id="KW-1133">Transmembrane helix</keyword>
<dbReference type="STRING" id="747525.W4K4F9"/>
<dbReference type="Proteomes" id="UP000030671">
    <property type="component" value="Unassembled WGS sequence"/>
</dbReference>
<dbReference type="eggNOG" id="ENOG502STQG">
    <property type="taxonomic scope" value="Eukaryota"/>
</dbReference>
<evidence type="ECO:0000313" key="4">
    <source>
        <dbReference type="Proteomes" id="UP000030671"/>
    </source>
</evidence>
<dbReference type="OrthoDB" id="2538110at2759"/>
<sequence>MAQSTAKYEAIPQSDEVEQVRDDHPAPDPRFEQPTPSPWKRAGLLFLIAFLFWLTYWLRTSYQPPKVVHANRYSKEYKFRPAASPIITERLKDGRTRLRGAQPTVYGIN</sequence>
<feature type="region of interest" description="Disordered" evidence="1">
    <location>
        <begin position="1"/>
        <end position="38"/>
    </location>
</feature>
<evidence type="ECO:0000256" key="2">
    <source>
        <dbReference type="SAM" id="Phobius"/>
    </source>
</evidence>
<evidence type="ECO:0000313" key="3">
    <source>
        <dbReference type="EMBL" id="ETW80634.1"/>
    </source>
</evidence>
<dbReference type="HOGENOM" id="CLU_128323_1_0_1"/>
<name>W4K4F9_HETIT</name>
<feature type="compositionally biased region" description="Basic and acidic residues" evidence="1">
    <location>
        <begin position="18"/>
        <end position="31"/>
    </location>
</feature>
<dbReference type="AlphaFoldDB" id="W4K4F9"/>
<dbReference type="GeneID" id="20668216"/>
<keyword evidence="2" id="KW-0812">Transmembrane</keyword>
<organism evidence="3 4">
    <name type="scientific">Heterobasidion irregulare (strain TC 32-1)</name>
    <dbReference type="NCBI Taxonomy" id="747525"/>
    <lineage>
        <taxon>Eukaryota</taxon>
        <taxon>Fungi</taxon>
        <taxon>Dikarya</taxon>
        <taxon>Basidiomycota</taxon>
        <taxon>Agaricomycotina</taxon>
        <taxon>Agaricomycetes</taxon>
        <taxon>Russulales</taxon>
        <taxon>Bondarzewiaceae</taxon>
        <taxon>Heterobasidion</taxon>
        <taxon>Heterobasidion annosum species complex</taxon>
    </lineage>
</organism>
<dbReference type="EMBL" id="KI925459">
    <property type="protein sequence ID" value="ETW80634.1"/>
    <property type="molecule type" value="Genomic_DNA"/>
</dbReference>
<dbReference type="InParanoid" id="W4K4F9"/>